<evidence type="ECO:0000313" key="2">
    <source>
        <dbReference type="EMBL" id="OGM11572.1"/>
    </source>
</evidence>
<feature type="domain" description="HD" evidence="1">
    <location>
        <begin position="7"/>
        <end position="44"/>
    </location>
</feature>
<accession>A0A1F7X954</accession>
<dbReference type="AlphaFoldDB" id="A0A1F7X954"/>
<evidence type="ECO:0000259" key="1">
    <source>
        <dbReference type="Pfam" id="PF01966"/>
    </source>
</evidence>
<dbReference type="InterPro" id="IPR006674">
    <property type="entry name" value="HD_domain"/>
</dbReference>
<sequence>MPQLQLHMLRIAGVASMICDSFEKELDKNSIVSACLLHDMGSIVKFKLGLFPVLEGEKGIGYWEKVKKDYLKKYGVDDHLATLKICKELGVNTKIINIINNFGFSNTANIFKTKNYNFKICVYSDMRVSPTGVTSLMTRLKEARNRYLKKQKHVYSKEYFDQLIPLWPKIEKQIFSKCLTKPQDITEEKVELLIERLRNFDIINRF</sequence>
<dbReference type="SUPFAM" id="SSF109604">
    <property type="entry name" value="HD-domain/PDEase-like"/>
    <property type="match status" value="1"/>
</dbReference>
<protein>
    <recommendedName>
        <fullName evidence="1">HD domain-containing protein</fullName>
    </recommendedName>
</protein>
<organism evidence="2 3">
    <name type="scientific">Candidatus Woesebacteria bacterium RBG_16_34_12</name>
    <dbReference type="NCBI Taxonomy" id="1802480"/>
    <lineage>
        <taxon>Bacteria</taxon>
        <taxon>Candidatus Woeseibacteriota</taxon>
    </lineage>
</organism>
<evidence type="ECO:0000313" key="3">
    <source>
        <dbReference type="Proteomes" id="UP000177053"/>
    </source>
</evidence>
<proteinExistence type="predicted"/>
<name>A0A1F7X954_9BACT</name>
<comment type="caution">
    <text evidence="2">The sequence shown here is derived from an EMBL/GenBank/DDBJ whole genome shotgun (WGS) entry which is preliminary data.</text>
</comment>
<gene>
    <name evidence="2" type="ORF">A2Z22_02125</name>
</gene>
<reference evidence="2 3" key="1">
    <citation type="journal article" date="2016" name="Nat. Commun.">
        <title>Thousands of microbial genomes shed light on interconnected biogeochemical processes in an aquifer system.</title>
        <authorList>
            <person name="Anantharaman K."/>
            <person name="Brown C.T."/>
            <person name="Hug L.A."/>
            <person name="Sharon I."/>
            <person name="Castelle C.J."/>
            <person name="Probst A.J."/>
            <person name="Thomas B.C."/>
            <person name="Singh A."/>
            <person name="Wilkins M.J."/>
            <person name="Karaoz U."/>
            <person name="Brodie E.L."/>
            <person name="Williams K.H."/>
            <person name="Hubbard S.S."/>
            <person name="Banfield J.F."/>
        </authorList>
    </citation>
    <scope>NUCLEOTIDE SEQUENCE [LARGE SCALE GENOMIC DNA]</scope>
</reference>
<dbReference type="EMBL" id="MGFS01000015">
    <property type="protein sequence ID" value="OGM11572.1"/>
    <property type="molecule type" value="Genomic_DNA"/>
</dbReference>
<dbReference type="Pfam" id="PF01966">
    <property type="entry name" value="HD"/>
    <property type="match status" value="1"/>
</dbReference>
<dbReference type="Gene3D" id="1.10.3210.10">
    <property type="entry name" value="Hypothetical protein af1432"/>
    <property type="match status" value="1"/>
</dbReference>
<dbReference type="Proteomes" id="UP000177053">
    <property type="component" value="Unassembled WGS sequence"/>
</dbReference>